<proteinExistence type="predicted"/>
<organism evidence="1 2">
    <name type="scientific">Marinicauda algicola</name>
    <dbReference type="NCBI Taxonomy" id="2029849"/>
    <lineage>
        <taxon>Bacteria</taxon>
        <taxon>Pseudomonadati</taxon>
        <taxon>Pseudomonadota</taxon>
        <taxon>Alphaproteobacteria</taxon>
        <taxon>Maricaulales</taxon>
        <taxon>Maricaulaceae</taxon>
        <taxon>Marinicauda</taxon>
    </lineage>
</organism>
<name>A0A4S2H3S7_9PROT</name>
<accession>A0A4S2H3S7</accession>
<dbReference type="EMBL" id="SRXW01000001">
    <property type="protein sequence ID" value="TGY90236.1"/>
    <property type="molecule type" value="Genomic_DNA"/>
</dbReference>
<evidence type="ECO:0000313" key="1">
    <source>
        <dbReference type="EMBL" id="TGY90236.1"/>
    </source>
</evidence>
<protein>
    <recommendedName>
        <fullName evidence="3">Cache domain-containing protein</fullName>
    </recommendedName>
</protein>
<dbReference type="RefSeq" id="WP_135994734.1">
    <property type="nucleotide sequence ID" value="NZ_CP071057.1"/>
</dbReference>
<dbReference type="OrthoDB" id="9801651at2"/>
<sequence>MTGQRFALAIAVGAGLLAGGVAGFLTYDAVLKGIKDDARAEMESLIEQRAAAEQDLFADVIAAQTSVLDLFDRSYRALDSEAAQAIFERAFVDYGDGTRRTPPDLYDGFVSADGVVTYGVGGFMGMREGLDAERVRVFAAAYSAIRQAGPALVDRFDNVYFTDDENNMVMFGPRREDRLSYYRQDAPADFDFHDVPMIQIVQPENNPMGHTVCTGLESLLYRREERVMSIGCHTPARINGRHLGAVGMTLDLTAYLQGVVSNPSDLVVTHDGVLVAHADLMDGSTISEARVDAVSAQFQPRALARAVTGHGQASGVVEDPVSSGLVGYIRLDAPGWYIVTRRDYGPVQLQAAGFALAVALLLLMGIVSQWKTVASLLPFGSPGTREGEAF</sequence>
<evidence type="ECO:0000313" key="2">
    <source>
        <dbReference type="Proteomes" id="UP000308054"/>
    </source>
</evidence>
<dbReference type="AlphaFoldDB" id="A0A4S2H3S7"/>
<comment type="caution">
    <text evidence="1">The sequence shown here is derived from an EMBL/GenBank/DDBJ whole genome shotgun (WGS) entry which is preliminary data.</text>
</comment>
<dbReference type="Proteomes" id="UP000308054">
    <property type="component" value="Unassembled WGS sequence"/>
</dbReference>
<evidence type="ECO:0008006" key="3">
    <source>
        <dbReference type="Google" id="ProtNLM"/>
    </source>
</evidence>
<keyword evidence="2" id="KW-1185">Reference proteome</keyword>
<reference evidence="1 2" key="1">
    <citation type="journal article" date="2017" name="Int. J. Syst. Evol. Microbiol.">
        <title>Marinicauda algicola sp. nov., isolated from a marine red alga Rhodosorus marinus.</title>
        <authorList>
            <person name="Jeong S.E."/>
            <person name="Jeon S.H."/>
            <person name="Chun B.H."/>
            <person name="Kim D.W."/>
            <person name="Jeon C.O."/>
        </authorList>
    </citation>
    <scope>NUCLEOTIDE SEQUENCE [LARGE SCALE GENOMIC DNA]</scope>
    <source>
        <strain evidence="1 2">JCM 31718</strain>
    </source>
</reference>
<gene>
    <name evidence="1" type="ORF">E5163_03700</name>
</gene>